<reference evidence="5" key="1">
    <citation type="journal article" date="2021" name="Open Biol.">
        <title>Shared evolutionary footprints suggest mitochondrial oxidative damage underlies multiple complex I losses in fungi.</title>
        <authorList>
            <person name="Schikora-Tamarit M.A."/>
            <person name="Marcet-Houben M."/>
            <person name="Nosek J."/>
            <person name="Gabaldon T."/>
        </authorList>
    </citation>
    <scope>NUCLEOTIDE SEQUENCE</scope>
    <source>
        <strain evidence="5">CBS2887</strain>
    </source>
</reference>
<proteinExistence type="predicted"/>
<evidence type="ECO:0000256" key="1">
    <source>
        <dbReference type="ARBA" id="ARBA00022443"/>
    </source>
</evidence>
<name>A0A9P8QEK7_WICPI</name>
<dbReference type="InterPro" id="IPR001452">
    <property type="entry name" value="SH3_domain"/>
</dbReference>
<dbReference type="InterPro" id="IPR036028">
    <property type="entry name" value="SH3-like_dom_sf"/>
</dbReference>
<feature type="domain" description="SH3" evidence="4">
    <location>
        <begin position="96"/>
        <end position="157"/>
    </location>
</feature>
<dbReference type="SMART" id="SM00326">
    <property type="entry name" value="SH3"/>
    <property type="match status" value="1"/>
</dbReference>
<feature type="compositionally biased region" description="Acidic residues" evidence="3">
    <location>
        <begin position="173"/>
        <end position="186"/>
    </location>
</feature>
<dbReference type="Proteomes" id="UP000774326">
    <property type="component" value="Unassembled WGS sequence"/>
</dbReference>
<evidence type="ECO:0000256" key="3">
    <source>
        <dbReference type="SAM" id="MobiDB-lite"/>
    </source>
</evidence>
<keyword evidence="1 2" id="KW-0728">SH3 domain</keyword>
<evidence type="ECO:0000256" key="2">
    <source>
        <dbReference type="PROSITE-ProRule" id="PRU00192"/>
    </source>
</evidence>
<dbReference type="OrthoDB" id="19092at2759"/>
<evidence type="ECO:0000313" key="5">
    <source>
        <dbReference type="EMBL" id="KAH3687970.1"/>
    </source>
</evidence>
<organism evidence="5 6">
    <name type="scientific">Wickerhamomyces pijperi</name>
    <name type="common">Yeast</name>
    <name type="synonym">Pichia pijperi</name>
    <dbReference type="NCBI Taxonomy" id="599730"/>
    <lineage>
        <taxon>Eukaryota</taxon>
        <taxon>Fungi</taxon>
        <taxon>Dikarya</taxon>
        <taxon>Ascomycota</taxon>
        <taxon>Saccharomycotina</taxon>
        <taxon>Saccharomycetes</taxon>
        <taxon>Phaffomycetales</taxon>
        <taxon>Wickerhamomycetaceae</taxon>
        <taxon>Wickerhamomyces</taxon>
    </lineage>
</organism>
<sequence>MTTHLEVSVKDFGYAETSPLHYGPLQTLPSESEGEEEFQTPIISASNRYSIIPAPSISQSYGVGYENEESEYQYEAEDDGDDESQLYTPTDLEESELNTKAIALFAFTPENENEIELFEGQQIWINYRYGQGWLVASDLKTGEMGLIPEEYVRLVTEEEEEEEDQPLRRHIVDEEEDWQTEDEGDSLGDAVKGLKV</sequence>
<reference evidence="5" key="2">
    <citation type="submission" date="2021-01" db="EMBL/GenBank/DDBJ databases">
        <authorList>
            <person name="Schikora-Tamarit M.A."/>
        </authorList>
    </citation>
    <scope>NUCLEOTIDE SEQUENCE</scope>
    <source>
        <strain evidence="5">CBS2887</strain>
    </source>
</reference>
<gene>
    <name evidence="5" type="ORF">WICPIJ_001032</name>
</gene>
<accession>A0A9P8QEK7</accession>
<keyword evidence="6" id="KW-1185">Reference proteome</keyword>
<dbReference type="SUPFAM" id="SSF50044">
    <property type="entry name" value="SH3-domain"/>
    <property type="match status" value="1"/>
</dbReference>
<feature type="region of interest" description="Disordered" evidence="3">
    <location>
        <begin position="20"/>
        <end position="39"/>
    </location>
</feature>
<feature type="region of interest" description="Disordered" evidence="3">
    <location>
        <begin position="158"/>
        <end position="196"/>
    </location>
</feature>
<evidence type="ECO:0000313" key="6">
    <source>
        <dbReference type="Proteomes" id="UP000774326"/>
    </source>
</evidence>
<evidence type="ECO:0000259" key="4">
    <source>
        <dbReference type="PROSITE" id="PS50002"/>
    </source>
</evidence>
<protein>
    <recommendedName>
        <fullName evidence="4">SH3 domain-containing protein</fullName>
    </recommendedName>
</protein>
<dbReference type="Gene3D" id="2.30.30.40">
    <property type="entry name" value="SH3 Domains"/>
    <property type="match status" value="1"/>
</dbReference>
<dbReference type="EMBL" id="JAEUBG010000560">
    <property type="protein sequence ID" value="KAH3687970.1"/>
    <property type="molecule type" value="Genomic_DNA"/>
</dbReference>
<dbReference type="Pfam" id="PF00018">
    <property type="entry name" value="SH3_1"/>
    <property type="match status" value="1"/>
</dbReference>
<dbReference type="AlphaFoldDB" id="A0A9P8QEK7"/>
<dbReference type="PROSITE" id="PS50002">
    <property type="entry name" value="SH3"/>
    <property type="match status" value="1"/>
</dbReference>
<comment type="caution">
    <text evidence="5">The sequence shown here is derived from an EMBL/GenBank/DDBJ whole genome shotgun (WGS) entry which is preliminary data.</text>
</comment>